<keyword evidence="12" id="KW-0460">Magnesium</keyword>
<evidence type="ECO:0000256" key="8">
    <source>
        <dbReference type="ARBA" id="ARBA00022723"/>
    </source>
</evidence>
<organism evidence="17">
    <name type="scientific">candidate division CPR3 bacterium</name>
    <dbReference type="NCBI Taxonomy" id="2268181"/>
    <lineage>
        <taxon>Bacteria</taxon>
        <taxon>Bacteria division CPR3</taxon>
    </lineage>
</organism>
<dbReference type="SUPFAM" id="SSF56059">
    <property type="entry name" value="Glutathione synthetase ATP-binding domain-like"/>
    <property type="match status" value="1"/>
</dbReference>
<dbReference type="Pfam" id="PF00391">
    <property type="entry name" value="PEP-utilizers"/>
    <property type="match status" value="1"/>
</dbReference>
<name>A0A7C5YWB7_UNCC3</name>
<dbReference type="AlphaFoldDB" id="A0A7C5YWB7"/>
<evidence type="ECO:0000256" key="4">
    <source>
        <dbReference type="ARBA" id="ARBA00007837"/>
    </source>
</evidence>
<dbReference type="InterPro" id="IPR036637">
    <property type="entry name" value="Phosphohistidine_dom_sf"/>
</dbReference>
<comment type="similarity">
    <text evidence="4">Belongs to the PEP-utilizing enzyme family.</text>
</comment>
<evidence type="ECO:0000256" key="14">
    <source>
        <dbReference type="ARBA" id="ARBA00047700"/>
    </source>
</evidence>
<dbReference type="GO" id="GO:0046872">
    <property type="term" value="F:metal ion binding"/>
    <property type="evidence" value="ECO:0007669"/>
    <property type="project" value="UniProtKB-KW"/>
</dbReference>
<dbReference type="PANTHER" id="PTHR43030">
    <property type="entry name" value="PHOSPHOENOLPYRUVATE SYNTHASE"/>
    <property type="match status" value="1"/>
</dbReference>
<feature type="domain" description="Pyruvate phosphate dikinase AMP/ATP-binding" evidence="16">
    <location>
        <begin position="160"/>
        <end position="308"/>
    </location>
</feature>
<dbReference type="InterPro" id="IPR006319">
    <property type="entry name" value="PEP_synth"/>
</dbReference>
<keyword evidence="10" id="KW-0418">Kinase</keyword>
<evidence type="ECO:0000256" key="12">
    <source>
        <dbReference type="ARBA" id="ARBA00022842"/>
    </source>
</evidence>
<comment type="caution">
    <text evidence="17">The sequence shown here is derived from an EMBL/GenBank/DDBJ whole genome shotgun (WGS) entry which is preliminary data.</text>
</comment>
<dbReference type="GO" id="GO:0008986">
    <property type="term" value="F:pyruvate, water dikinase activity"/>
    <property type="evidence" value="ECO:0007669"/>
    <property type="project" value="UniProtKB-EC"/>
</dbReference>
<comment type="catalytic activity">
    <reaction evidence="14">
        <text>pyruvate + ATP + H2O = phosphoenolpyruvate + AMP + phosphate + 2 H(+)</text>
        <dbReference type="Rhea" id="RHEA:11364"/>
        <dbReference type="ChEBI" id="CHEBI:15361"/>
        <dbReference type="ChEBI" id="CHEBI:15377"/>
        <dbReference type="ChEBI" id="CHEBI:15378"/>
        <dbReference type="ChEBI" id="CHEBI:30616"/>
        <dbReference type="ChEBI" id="CHEBI:43474"/>
        <dbReference type="ChEBI" id="CHEBI:58702"/>
        <dbReference type="ChEBI" id="CHEBI:456215"/>
        <dbReference type="EC" id="2.7.9.2"/>
    </reaction>
</comment>
<dbReference type="InterPro" id="IPR002192">
    <property type="entry name" value="PPDK_AMP/ATP-bd"/>
</dbReference>
<dbReference type="GO" id="GO:0006094">
    <property type="term" value="P:gluconeogenesis"/>
    <property type="evidence" value="ECO:0007669"/>
    <property type="project" value="UniProtKB-UniPathway"/>
</dbReference>
<evidence type="ECO:0000256" key="9">
    <source>
        <dbReference type="ARBA" id="ARBA00022741"/>
    </source>
</evidence>
<dbReference type="Pfam" id="PF01326">
    <property type="entry name" value="PPDK_N"/>
    <property type="match status" value="2"/>
</dbReference>
<comment type="cofactor">
    <cofactor evidence="1">
        <name>Mg(2+)</name>
        <dbReference type="ChEBI" id="CHEBI:18420"/>
    </cofactor>
</comment>
<evidence type="ECO:0000256" key="1">
    <source>
        <dbReference type="ARBA" id="ARBA00001946"/>
    </source>
</evidence>
<feature type="domain" description="PEP-utilising enzyme mobile" evidence="15">
    <location>
        <begin position="430"/>
        <end position="500"/>
    </location>
</feature>
<keyword evidence="11" id="KW-0067">ATP-binding</keyword>
<proteinExistence type="inferred from homology"/>
<dbReference type="EC" id="2.7.9.2" evidence="5"/>
<evidence type="ECO:0000256" key="3">
    <source>
        <dbReference type="ARBA" id="ARBA00004742"/>
    </source>
</evidence>
<evidence type="ECO:0000256" key="11">
    <source>
        <dbReference type="ARBA" id="ARBA00022840"/>
    </source>
</evidence>
<dbReference type="Gene3D" id="3.50.30.10">
    <property type="entry name" value="Phosphohistidine domain"/>
    <property type="match status" value="1"/>
</dbReference>
<protein>
    <recommendedName>
        <fullName evidence="6">Phosphoenolpyruvate synthase</fullName>
        <ecNumber evidence="5">2.7.9.2</ecNumber>
    </recommendedName>
    <alternativeName>
        <fullName evidence="13">Pyruvate, water dikinase</fullName>
    </alternativeName>
</protein>
<feature type="domain" description="Pyruvate phosphate dikinase AMP/ATP-binding" evidence="16">
    <location>
        <begin position="28"/>
        <end position="101"/>
    </location>
</feature>
<evidence type="ECO:0000256" key="6">
    <source>
        <dbReference type="ARBA" id="ARBA00021623"/>
    </source>
</evidence>
<evidence type="ECO:0000256" key="7">
    <source>
        <dbReference type="ARBA" id="ARBA00022679"/>
    </source>
</evidence>
<dbReference type="UniPathway" id="UPA00138"/>
<evidence type="ECO:0000256" key="5">
    <source>
        <dbReference type="ARBA" id="ARBA00011996"/>
    </source>
</evidence>
<sequence length="766" mass="87481">MEKSKFIVILREGDGSLSNLVGQYYLHLSALFDRGVPLPPSFAVTSEAFNYFLDFADIRKGVEQMLKEKIINKRRLEKTILESRFPPILLSEIKSAYKRISGLTPCYTILIPYLFKSGYGYSIQKKDFDFILGEKNVVDNISNLWSYTLINNIDTISQIISRDIGISVIVQKFPLEELSGICYTHDIVTNNEDYIVIEAVYGHWDIVQKDGLIPDQYIYSKKLQKVIDKHITNQDYMLIKHIRSKNAASISRVNVSSIWRSRQKLDDKHIKTLSKIAQIIEEEFGEPCEVGWIFEAGKMWIVRIAPVYKRDLHERSLASISLEEKKKTVKKVKGKEKKISVKKEKREPKIDEKMKIAVQERKPANTVKKEEKYPISIEKQKQIKKLVRRAKKKLSKKDYKGMEVVLRGYGNQEGVVKGTVVKSKEGLTFKKNPIWVISSFFDEDTDYLYKAKGVIIDSSKGNEGAMAVTKMLGIPVVTHTALAAKTLIDGQTVILDSNNGEIYAQKIYSLTKSATKPVPEYTKETFISRLKYDRTATKITVYSSPTLLSKWLNLQHFYDSIVVGPFTYENMHHHTYIQTVGENITKQIWMLIDDKKHFDPIAEMVKRLRDVIKNVSIILPSYTNRDEIAEAKKILLDKGLRRGGSFQIMIQVSKPVHLLTVNQLAAVGCDGIWIDAEALQNELLETKTNSITDECESAIEKIVSESSHDGINSYLFMPPLWLKKKVIKKVVDIGVYSIVVCDVNSLVQVKNIVGETEMEKLRRISA</sequence>
<keyword evidence="9" id="KW-0547">Nucleotide-binding</keyword>
<dbReference type="InterPro" id="IPR008279">
    <property type="entry name" value="PEP-util_enz_mobile_dom"/>
</dbReference>
<dbReference type="EMBL" id="DRVY01000066">
    <property type="protein sequence ID" value="HHR92316.1"/>
    <property type="molecule type" value="Genomic_DNA"/>
</dbReference>
<comment type="pathway">
    <text evidence="3">Carbohydrate biosynthesis; gluconeogenesis.</text>
</comment>
<evidence type="ECO:0000256" key="10">
    <source>
        <dbReference type="ARBA" id="ARBA00022777"/>
    </source>
</evidence>
<reference evidence="17" key="1">
    <citation type="journal article" date="2020" name="mSystems">
        <title>Genome- and Community-Level Interaction Insights into Carbon Utilization and Element Cycling Functions of Hydrothermarchaeota in Hydrothermal Sediment.</title>
        <authorList>
            <person name="Zhou Z."/>
            <person name="Liu Y."/>
            <person name="Xu W."/>
            <person name="Pan J."/>
            <person name="Luo Z.H."/>
            <person name="Li M."/>
        </authorList>
    </citation>
    <scope>NUCLEOTIDE SEQUENCE [LARGE SCALE GENOMIC DNA]</scope>
    <source>
        <strain evidence="17">SpSt-1042</strain>
    </source>
</reference>
<keyword evidence="8" id="KW-0479">Metal-binding</keyword>
<dbReference type="InterPro" id="IPR013815">
    <property type="entry name" value="ATP_grasp_subdomain_1"/>
</dbReference>
<dbReference type="Gene3D" id="3.30.470.20">
    <property type="entry name" value="ATP-grasp fold, B domain"/>
    <property type="match status" value="1"/>
</dbReference>
<dbReference type="GO" id="GO:0005524">
    <property type="term" value="F:ATP binding"/>
    <property type="evidence" value="ECO:0007669"/>
    <property type="project" value="UniProtKB-KW"/>
</dbReference>
<keyword evidence="7" id="KW-0808">Transferase</keyword>
<dbReference type="SUPFAM" id="SSF52009">
    <property type="entry name" value="Phosphohistidine domain"/>
    <property type="match status" value="1"/>
</dbReference>
<accession>A0A7C5YWB7</accession>
<dbReference type="PANTHER" id="PTHR43030:SF1">
    <property type="entry name" value="PHOSPHOENOLPYRUVATE SYNTHASE"/>
    <property type="match status" value="1"/>
</dbReference>
<evidence type="ECO:0000259" key="16">
    <source>
        <dbReference type="Pfam" id="PF01326"/>
    </source>
</evidence>
<dbReference type="Gene3D" id="3.30.1490.20">
    <property type="entry name" value="ATP-grasp fold, A domain"/>
    <property type="match status" value="1"/>
</dbReference>
<evidence type="ECO:0000256" key="13">
    <source>
        <dbReference type="ARBA" id="ARBA00033470"/>
    </source>
</evidence>
<gene>
    <name evidence="17" type="ORF">ENL96_02285</name>
</gene>
<evidence type="ECO:0000313" key="17">
    <source>
        <dbReference type="EMBL" id="HHR92316.1"/>
    </source>
</evidence>
<comment type="function">
    <text evidence="2">Catalyzes the phosphorylation of pyruvate to phosphoenolpyruvate.</text>
</comment>
<evidence type="ECO:0000256" key="2">
    <source>
        <dbReference type="ARBA" id="ARBA00002988"/>
    </source>
</evidence>
<evidence type="ECO:0000259" key="15">
    <source>
        <dbReference type="Pfam" id="PF00391"/>
    </source>
</evidence>